<dbReference type="EMBL" id="UOFA01000055">
    <property type="protein sequence ID" value="VAW43991.1"/>
    <property type="molecule type" value="Genomic_DNA"/>
</dbReference>
<dbReference type="InterPro" id="IPR020103">
    <property type="entry name" value="PsdUridine_synth_cat_dom_sf"/>
</dbReference>
<dbReference type="PROSITE" id="PS01149">
    <property type="entry name" value="PSI_RSU"/>
    <property type="match status" value="1"/>
</dbReference>
<name>A0A3B0VM42_9ZZZZ</name>
<evidence type="ECO:0000313" key="4">
    <source>
        <dbReference type="EMBL" id="VAW43991.1"/>
    </source>
</evidence>
<dbReference type="Gene3D" id="3.30.70.580">
    <property type="entry name" value="Pseudouridine synthase I, catalytic domain, N-terminal subdomain"/>
    <property type="match status" value="1"/>
</dbReference>
<dbReference type="InterPro" id="IPR006145">
    <property type="entry name" value="PsdUridine_synth_RsuA/RluA"/>
</dbReference>
<dbReference type="PANTHER" id="PTHR47683">
    <property type="entry name" value="PSEUDOURIDINE SYNTHASE FAMILY PROTEIN-RELATED"/>
    <property type="match status" value="1"/>
</dbReference>
<organism evidence="4">
    <name type="scientific">hydrothermal vent metagenome</name>
    <dbReference type="NCBI Taxonomy" id="652676"/>
    <lineage>
        <taxon>unclassified sequences</taxon>
        <taxon>metagenomes</taxon>
        <taxon>ecological metagenomes</taxon>
    </lineage>
</organism>
<sequence length="193" mass="21986">MKSSQEKNNTVVQIILFNKPFQVLSQFTDSKNRSHLGDFIDQADFYPAGRLDYDSEGLMILTSHGPTQHLISSQSITKTYLIQVEGRPQALQLAQLRGGVKVKDYVAKATNVELLANKPEWVWKRNPPIRSRKNSPTSWLVLSINQGKNRQVRRMSAAVGLPVLRLIRTQIGEFKLDGLTPSAWQFEYFRSNE</sequence>
<dbReference type="AlphaFoldDB" id="A0A3B0VM42"/>
<keyword evidence="2 4" id="KW-0413">Isomerase</keyword>
<accession>A0A3B0VM42</accession>
<evidence type="ECO:0000259" key="3">
    <source>
        <dbReference type="Pfam" id="PF00849"/>
    </source>
</evidence>
<dbReference type="GO" id="GO:0001522">
    <property type="term" value="P:pseudouridine synthesis"/>
    <property type="evidence" value="ECO:0007669"/>
    <property type="project" value="InterPro"/>
</dbReference>
<dbReference type="EC" id="5.4.99.20" evidence="4"/>
<protein>
    <submittedName>
        <fullName evidence="4">Ribosomal large subunit pseudouridine synthase E</fullName>
        <ecNumber evidence="4">5.4.99.20</ecNumber>
    </submittedName>
</protein>
<dbReference type="Pfam" id="PF00849">
    <property type="entry name" value="PseudoU_synth_2"/>
    <property type="match status" value="1"/>
</dbReference>
<comment type="similarity">
    <text evidence="1">Belongs to the pseudouridine synthase RsuA family.</text>
</comment>
<dbReference type="Gene3D" id="3.30.70.1560">
    <property type="entry name" value="Alpha-L RNA-binding motif"/>
    <property type="match status" value="1"/>
</dbReference>
<proteinExistence type="inferred from homology"/>
<evidence type="ECO:0000256" key="1">
    <source>
        <dbReference type="ARBA" id="ARBA00008348"/>
    </source>
</evidence>
<gene>
    <name evidence="4" type="ORF">MNBD_GAMMA02-315</name>
</gene>
<dbReference type="PANTHER" id="PTHR47683:SF2">
    <property type="entry name" value="RNA-BINDING S4 DOMAIN-CONTAINING PROTEIN"/>
    <property type="match status" value="1"/>
</dbReference>
<dbReference type="InterPro" id="IPR018496">
    <property type="entry name" value="PsdUridine_synth_RsuA/RluB_CS"/>
</dbReference>
<dbReference type="NCBIfam" id="TIGR00093">
    <property type="entry name" value="pseudouridine synthase"/>
    <property type="match status" value="1"/>
</dbReference>
<feature type="domain" description="Pseudouridine synthase RsuA/RluA-like" evidence="3">
    <location>
        <begin position="14"/>
        <end position="158"/>
    </location>
</feature>
<dbReference type="SUPFAM" id="SSF55120">
    <property type="entry name" value="Pseudouridine synthase"/>
    <property type="match status" value="1"/>
</dbReference>
<dbReference type="InterPro" id="IPR050343">
    <property type="entry name" value="RsuA_PseudoU_synthase"/>
</dbReference>
<dbReference type="GO" id="GO:0003723">
    <property type="term" value="F:RNA binding"/>
    <property type="evidence" value="ECO:0007669"/>
    <property type="project" value="InterPro"/>
</dbReference>
<dbReference type="InterPro" id="IPR020094">
    <property type="entry name" value="TruA/RsuA/RluB/E/F_N"/>
</dbReference>
<dbReference type="GO" id="GO:0006364">
    <property type="term" value="P:rRNA processing"/>
    <property type="evidence" value="ECO:0007669"/>
    <property type="project" value="UniProtKB-ARBA"/>
</dbReference>
<dbReference type="InterPro" id="IPR000748">
    <property type="entry name" value="PsdUridine_synth_RsuA/RluB/E/F"/>
</dbReference>
<dbReference type="InterPro" id="IPR042092">
    <property type="entry name" value="PsdUridine_s_RsuA/RluB/E/F_cat"/>
</dbReference>
<reference evidence="4" key="1">
    <citation type="submission" date="2018-06" db="EMBL/GenBank/DDBJ databases">
        <authorList>
            <person name="Zhirakovskaya E."/>
        </authorList>
    </citation>
    <scope>NUCLEOTIDE SEQUENCE</scope>
</reference>
<dbReference type="GO" id="GO:0160137">
    <property type="term" value="F:23S rRNA pseudouridine(2457) synthase activity"/>
    <property type="evidence" value="ECO:0007669"/>
    <property type="project" value="UniProtKB-EC"/>
</dbReference>
<evidence type="ECO:0000256" key="2">
    <source>
        <dbReference type="ARBA" id="ARBA00023235"/>
    </source>
</evidence>